<comment type="caution">
    <text evidence="2">The sequence shown here is derived from an EMBL/GenBank/DDBJ whole genome shotgun (WGS) entry which is preliminary data.</text>
</comment>
<sequence>MTVPGLAAESPNGLGRMYRRSLSADPSVPSITTVIAQQPLDLDGWRSYMAARHLADHPELRTALDSPARIRQLVRTAVDASEEYARAAAQRGDRVHAFAEQLALRELGRAHQLAEARDLLRSHGEEGFAVSVERWWESFGVEPIAAEQTVWNTSLGYAGTLDLVARINGRICLVDYKTKGTTRDGRVKPPDEKVAMQLVAGMKAEESVLDPAAGEWEPWKYGEDPLLIAVAVGETEFAAVRVNPEVRRHHWVTFCGLRRVWEARVEVAAAGRTLLPLPPPPPPRVQLTSEPLPTTPPPSVETVGD</sequence>
<keyword evidence="3" id="KW-1185">Reference proteome</keyword>
<evidence type="ECO:0000256" key="1">
    <source>
        <dbReference type="SAM" id="MobiDB-lite"/>
    </source>
</evidence>
<feature type="region of interest" description="Disordered" evidence="1">
    <location>
        <begin position="273"/>
        <end position="305"/>
    </location>
</feature>
<protein>
    <submittedName>
        <fullName evidence="2">Cytochrome</fullName>
    </submittedName>
</protein>
<name>A0ABS9U1H9_9MICC</name>
<dbReference type="PANTHER" id="PTHR31340:SF3">
    <property type="entry name" value="MITOCHONDRIAL GENOME MAINTENANCE EXONUCLEASE 1"/>
    <property type="match status" value="1"/>
</dbReference>
<reference evidence="2 3" key="1">
    <citation type="submission" date="2022-03" db="EMBL/GenBank/DDBJ databases">
        <title>Sinomonas sp. isolated from a soil.</title>
        <authorList>
            <person name="Han J."/>
            <person name="Kim D.-U."/>
        </authorList>
    </citation>
    <scope>NUCLEOTIDE SEQUENCE [LARGE SCALE GENOMIC DNA]</scope>
    <source>
        <strain evidence="2 3">5-5</strain>
    </source>
</reference>
<evidence type="ECO:0000313" key="3">
    <source>
        <dbReference type="Proteomes" id="UP001202922"/>
    </source>
</evidence>
<gene>
    <name evidence="2" type="ORF">L0M17_11225</name>
</gene>
<dbReference type="EMBL" id="JAKZBV010000001">
    <property type="protein sequence ID" value="MCH6470541.1"/>
    <property type="molecule type" value="Genomic_DNA"/>
</dbReference>
<dbReference type="RefSeq" id="WP_241054041.1">
    <property type="nucleotide sequence ID" value="NZ_JAKZBV010000001.1"/>
</dbReference>
<evidence type="ECO:0000313" key="2">
    <source>
        <dbReference type="EMBL" id="MCH6470541.1"/>
    </source>
</evidence>
<accession>A0ABS9U1H9</accession>
<dbReference type="Proteomes" id="UP001202922">
    <property type="component" value="Unassembled WGS sequence"/>
</dbReference>
<dbReference type="PANTHER" id="PTHR31340">
    <property type="entry name" value="MITOCHONDRIAL GENOME MAINTENANCE EXONUCLEASE 1"/>
    <property type="match status" value="1"/>
</dbReference>
<proteinExistence type="predicted"/>
<organism evidence="2 3">
    <name type="scientific">Sinomonas terrae</name>
    <dbReference type="NCBI Taxonomy" id="2908838"/>
    <lineage>
        <taxon>Bacteria</taxon>
        <taxon>Bacillati</taxon>
        <taxon>Actinomycetota</taxon>
        <taxon>Actinomycetes</taxon>
        <taxon>Micrococcales</taxon>
        <taxon>Micrococcaceae</taxon>
        <taxon>Sinomonas</taxon>
    </lineage>
</organism>